<dbReference type="VEuPathDB" id="FungiDB:PCH_Pc16g06460"/>
<evidence type="ECO:0000313" key="3">
    <source>
        <dbReference type="Proteomes" id="UP000000724"/>
    </source>
</evidence>
<evidence type="ECO:0000313" key="2">
    <source>
        <dbReference type="EMBL" id="CAP93316.1"/>
    </source>
</evidence>
<accession>B6H9D1</accession>
<dbReference type="Proteomes" id="UP000000724">
    <property type="component" value="Contig Pc00c16"/>
</dbReference>
<organism evidence="2 3">
    <name type="scientific">Penicillium rubens (strain ATCC 28089 / DSM 1075 / NRRL 1951 / Wisconsin 54-1255)</name>
    <name type="common">Penicillium chrysogenum</name>
    <dbReference type="NCBI Taxonomy" id="500485"/>
    <lineage>
        <taxon>Eukaryota</taxon>
        <taxon>Fungi</taxon>
        <taxon>Dikarya</taxon>
        <taxon>Ascomycota</taxon>
        <taxon>Pezizomycotina</taxon>
        <taxon>Eurotiomycetes</taxon>
        <taxon>Eurotiomycetidae</taxon>
        <taxon>Eurotiales</taxon>
        <taxon>Aspergillaceae</taxon>
        <taxon>Penicillium</taxon>
        <taxon>Penicillium chrysogenum species complex</taxon>
    </lineage>
</organism>
<keyword evidence="3" id="KW-1185">Reference proteome</keyword>
<evidence type="ECO:0000256" key="1">
    <source>
        <dbReference type="SAM" id="MobiDB-lite"/>
    </source>
</evidence>
<name>B6H9D1_PENRW</name>
<sequence length="142" mass="15785">MERLHIQRPIHEPRSSHASHSGDASSSTSIQVSRPRMRGGFLPQGQTERPSIRNASGSTLRIQAGVIKCPDDPKREEQWKVPDNWQVRRPSPLRFFHSCIPLPEVVVSLRPLEAHGAIRIYCVANVEPGVCIGSFVSGGRMD</sequence>
<dbReference type="HOGENOM" id="CLU_1816429_0_0_1"/>
<protein>
    <submittedName>
        <fullName evidence="2">Uncharacterized protein</fullName>
    </submittedName>
</protein>
<reference evidence="2 3" key="1">
    <citation type="journal article" date="2008" name="Nat. Biotechnol.">
        <title>Genome sequencing and analysis of the filamentous fungus Penicillium chrysogenum.</title>
        <authorList>
            <person name="van den Berg M.A."/>
            <person name="Albang R."/>
            <person name="Albermann K."/>
            <person name="Badger J.H."/>
            <person name="Daran J.-M."/>
            <person name="Driessen A.J.M."/>
            <person name="Garcia-Estrada C."/>
            <person name="Fedorova N.D."/>
            <person name="Harris D.M."/>
            <person name="Heijne W.H.M."/>
            <person name="Joardar V.S."/>
            <person name="Kiel J.A.K.W."/>
            <person name="Kovalchuk A."/>
            <person name="Martin J.F."/>
            <person name="Nierman W.C."/>
            <person name="Nijland J.G."/>
            <person name="Pronk J.T."/>
            <person name="Roubos J.A."/>
            <person name="van der Klei I.J."/>
            <person name="van Peij N.N.M.E."/>
            <person name="Veenhuis M."/>
            <person name="von Doehren H."/>
            <person name="Wagner C."/>
            <person name="Wortman J.R."/>
            <person name="Bovenberg R.A.L."/>
        </authorList>
    </citation>
    <scope>NUCLEOTIDE SEQUENCE [LARGE SCALE GENOMIC DNA]</scope>
    <source>
        <strain evidence="3">ATCC 28089 / DSM 1075 / NRRL 1951 / Wisconsin 54-1255</strain>
    </source>
</reference>
<dbReference type="EMBL" id="AM920431">
    <property type="protein sequence ID" value="CAP93316.1"/>
    <property type="molecule type" value="Genomic_DNA"/>
</dbReference>
<feature type="compositionally biased region" description="Polar residues" evidence="1">
    <location>
        <begin position="44"/>
        <end position="57"/>
    </location>
</feature>
<dbReference type="AlphaFoldDB" id="B6H9D1"/>
<feature type="compositionally biased region" description="Low complexity" evidence="1">
    <location>
        <begin position="16"/>
        <end position="29"/>
    </location>
</feature>
<gene>
    <name evidence="2" type="ORF">Pc16g06460</name>
    <name evidence="2" type="ORF">PCH_Pc16g06460</name>
</gene>
<feature type="region of interest" description="Disordered" evidence="1">
    <location>
        <begin position="1"/>
        <end position="57"/>
    </location>
</feature>
<proteinExistence type="predicted"/>
<feature type="compositionally biased region" description="Basic and acidic residues" evidence="1">
    <location>
        <begin position="1"/>
        <end position="15"/>
    </location>
</feature>